<dbReference type="PANTHER" id="PTHR43585">
    <property type="entry name" value="FUMIPYRROLE BIOSYNTHESIS PROTEIN C"/>
    <property type="match status" value="1"/>
</dbReference>
<dbReference type="RefSeq" id="WP_369171303.1">
    <property type="nucleotide sequence ID" value="NZ_CP163439.1"/>
</dbReference>
<evidence type="ECO:0000313" key="6">
    <source>
        <dbReference type="EMBL" id="XDQ36664.1"/>
    </source>
</evidence>
<proteinExistence type="predicted"/>
<evidence type="ECO:0000256" key="1">
    <source>
        <dbReference type="ARBA" id="ARBA00022598"/>
    </source>
</evidence>
<dbReference type="AlphaFoldDB" id="A0AB39Q6B1"/>
<keyword evidence="2 4" id="KW-0547">Nucleotide-binding</keyword>
<dbReference type="SUPFAM" id="SSF56059">
    <property type="entry name" value="Glutathione synthetase ATP-binding domain-like"/>
    <property type="match status" value="1"/>
</dbReference>
<dbReference type="PROSITE" id="PS50975">
    <property type="entry name" value="ATP_GRASP"/>
    <property type="match status" value="1"/>
</dbReference>
<organism evidence="6">
    <name type="scientific">Streptomyces sp. R28</name>
    <dbReference type="NCBI Taxonomy" id="3238628"/>
    <lineage>
        <taxon>Bacteria</taxon>
        <taxon>Bacillati</taxon>
        <taxon>Actinomycetota</taxon>
        <taxon>Actinomycetes</taxon>
        <taxon>Kitasatosporales</taxon>
        <taxon>Streptomycetaceae</taxon>
        <taxon>Streptomyces</taxon>
    </lineage>
</organism>
<reference evidence="6" key="1">
    <citation type="submission" date="2024-07" db="EMBL/GenBank/DDBJ databases">
        <authorList>
            <person name="Yu S.T."/>
        </authorList>
    </citation>
    <scope>NUCLEOTIDE SEQUENCE</scope>
    <source>
        <strain evidence="6">R28</strain>
    </source>
</reference>
<keyword evidence="3 4" id="KW-0067">ATP-binding</keyword>
<sequence length="403" mass="42535">MQRLLLVGVGLTGRPYLAAARRLGVQIHAVETAERASALAGEADEVTVCRGGSDELWYEAASQAVRLARPDGVVAFSEPHALAAALVQNELGLPGPSLRAAVLSRNKALQRGRFAAAGIGQPEFLVTERLGDARAWAAERLPVVVKPLSSAGSQGVELVADGAAFEDAVARRDDEGRLLVERAAAGPEYSWEALVREGKVWFANLTAKETTGPPYFVETAHRVATEVDAGTRATVCELGTAVLGALGMDTGIVHLEFRLTSRGPAVMEVAVRTPGDRLMDLLGLAYGIDWYEMVVRLALGRELPPPPAAPRRRTASYLPSARPGTVTAIRGLDEVLAHPCVVEAELTVAPGDTVAQARSSGERVGHVVLSAPDQGSLEGALDDVRTTLRVATRLGGPPHDRTA</sequence>
<dbReference type="InterPro" id="IPR011761">
    <property type="entry name" value="ATP-grasp"/>
</dbReference>
<dbReference type="Pfam" id="PF18603">
    <property type="entry name" value="LAL_C2"/>
    <property type="match status" value="1"/>
</dbReference>
<evidence type="ECO:0000256" key="4">
    <source>
        <dbReference type="PROSITE-ProRule" id="PRU00409"/>
    </source>
</evidence>
<feature type="domain" description="ATP-grasp" evidence="5">
    <location>
        <begin position="111"/>
        <end position="299"/>
    </location>
</feature>
<dbReference type="GO" id="GO:0005524">
    <property type="term" value="F:ATP binding"/>
    <property type="evidence" value="ECO:0007669"/>
    <property type="project" value="UniProtKB-UniRule"/>
</dbReference>
<dbReference type="GO" id="GO:0046872">
    <property type="term" value="F:metal ion binding"/>
    <property type="evidence" value="ECO:0007669"/>
    <property type="project" value="InterPro"/>
</dbReference>
<gene>
    <name evidence="6" type="ORF">AB5J49_26855</name>
</gene>
<accession>A0AB39Q6B1</accession>
<evidence type="ECO:0000256" key="2">
    <source>
        <dbReference type="ARBA" id="ARBA00022741"/>
    </source>
</evidence>
<dbReference type="InterPro" id="IPR052032">
    <property type="entry name" value="ATP-dep_AA_Ligase"/>
</dbReference>
<dbReference type="InterPro" id="IPR040570">
    <property type="entry name" value="LAL_C2"/>
</dbReference>
<evidence type="ECO:0000259" key="5">
    <source>
        <dbReference type="PROSITE" id="PS50975"/>
    </source>
</evidence>
<evidence type="ECO:0000256" key="3">
    <source>
        <dbReference type="ARBA" id="ARBA00022840"/>
    </source>
</evidence>
<dbReference type="PANTHER" id="PTHR43585:SF2">
    <property type="entry name" value="ATP-GRASP ENZYME FSQD"/>
    <property type="match status" value="1"/>
</dbReference>
<dbReference type="Gene3D" id="3.40.50.20">
    <property type="match status" value="1"/>
</dbReference>
<dbReference type="EMBL" id="CP163439">
    <property type="protein sequence ID" value="XDQ36664.1"/>
    <property type="molecule type" value="Genomic_DNA"/>
</dbReference>
<dbReference type="GO" id="GO:0016874">
    <property type="term" value="F:ligase activity"/>
    <property type="evidence" value="ECO:0007669"/>
    <property type="project" value="UniProtKB-KW"/>
</dbReference>
<protein>
    <submittedName>
        <fullName evidence="6">ATP-grasp domain-containing protein</fullName>
    </submittedName>
</protein>
<keyword evidence="1" id="KW-0436">Ligase</keyword>
<dbReference type="Pfam" id="PF13535">
    <property type="entry name" value="ATP-grasp_4"/>
    <property type="match status" value="1"/>
</dbReference>
<dbReference type="Gene3D" id="3.30.470.20">
    <property type="entry name" value="ATP-grasp fold, B domain"/>
    <property type="match status" value="1"/>
</dbReference>
<name>A0AB39Q6B1_9ACTN</name>